<keyword evidence="2" id="KW-1185">Reference proteome</keyword>
<proteinExistence type="predicted"/>
<comment type="caution">
    <text evidence="1">The sequence shown here is derived from an EMBL/GenBank/DDBJ whole genome shotgun (WGS) entry which is preliminary data.</text>
</comment>
<evidence type="ECO:0000313" key="1">
    <source>
        <dbReference type="EMBL" id="KAI9270340.1"/>
    </source>
</evidence>
<organism evidence="1 2">
    <name type="scientific">Phascolomyces articulosus</name>
    <dbReference type="NCBI Taxonomy" id="60185"/>
    <lineage>
        <taxon>Eukaryota</taxon>
        <taxon>Fungi</taxon>
        <taxon>Fungi incertae sedis</taxon>
        <taxon>Mucoromycota</taxon>
        <taxon>Mucoromycotina</taxon>
        <taxon>Mucoromycetes</taxon>
        <taxon>Mucorales</taxon>
        <taxon>Lichtheimiaceae</taxon>
        <taxon>Phascolomyces</taxon>
    </lineage>
</organism>
<name>A0AAD5K580_9FUNG</name>
<accession>A0AAD5K580</accession>
<reference evidence="1" key="2">
    <citation type="submission" date="2023-02" db="EMBL/GenBank/DDBJ databases">
        <authorList>
            <consortium name="DOE Joint Genome Institute"/>
            <person name="Mondo S.J."/>
            <person name="Chang Y."/>
            <person name="Wang Y."/>
            <person name="Ahrendt S."/>
            <person name="Andreopoulos W."/>
            <person name="Barry K."/>
            <person name="Beard J."/>
            <person name="Benny G.L."/>
            <person name="Blankenship S."/>
            <person name="Bonito G."/>
            <person name="Cuomo C."/>
            <person name="Desiro A."/>
            <person name="Gervers K.A."/>
            <person name="Hundley H."/>
            <person name="Kuo A."/>
            <person name="LaButti K."/>
            <person name="Lang B.F."/>
            <person name="Lipzen A."/>
            <person name="O'Donnell K."/>
            <person name="Pangilinan J."/>
            <person name="Reynolds N."/>
            <person name="Sandor L."/>
            <person name="Smith M.W."/>
            <person name="Tsang A."/>
            <person name="Grigoriev I.V."/>
            <person name="Stajich J.E."/>
            <person name="Spatafora J.W."/>
        </authorList>
    </citation>
    <scope>NUCLEOTIDE SEQUENCE</scope>
    <source>
        <strain evidence="1">RSA 2281</strain>
    </source>
</reference>
<sequence length="240" mass="28423">MILVYSFIIIQRRFPFFFFFGPLNIAALKKIYYDKGIVHGLAQNRACLFRWDTLLAFGHRLVYRNRWCSLPFNTTDVHLFIFSNFLPVWVLHVSTHKQRLEVTIFVFATMETLLEVTSLTMSEEAVLIYILFERLSICFGREKETWYRSQEQTYSLLLKAEITSLIVKKFIGMVVHHLVIWPNVVDKYKGIPTEWPNLMKSDVVYEAFAHKDRHFPLSYLRYSIRLISSFNSALWNTACK</sequence>
<reference evidence="1" key="1">
    <citation type="journal article" date="2022" name="IScience">
        <title>Evolution of zygomycete secretomes and the origins of terrestrial fungal ecologies.</title>
        <authorList>
            <person name="Chang Y."/>
            <person name="Wang Y."/>
            <person name="Mondo S."/>
            <person name="Ahrendt S."/>
            <person name="Andreopoulos W."/>
            <person name="Barry K."/>
            <person name="Beard J."/>
            <person name="Benny G.L."/>
            <person name="Blankenship S."/>
            <person name="Bonito G."/>
            <person name="Cuomo C."/>
            <person name="Desiro A."/>
            <person name="Gervers K.A."/>
            <person name="Hundley H."/>
            <person name="Kuo A."/>
            <person name="LaButti K."/>
            <person name="Lang B.F."/>
            <person name="Lipzen A."/>
            <person name="O'Donnell K."/>
            <person name="Pangilinan J."/>
            <person name="Reynolds N."/>
            <person name="Sandor L."/>
            <person name="Smith M.E."/>
            <person name="Tsang A."/>
            <person name="Grigoriev I.V."/>
            <person name="Stajich J.E."/>
            <person name="Spatafora J.W."/>
        </authorList>
    </citation>
    <scope>NUCLEOTIDE SEQUENCE</scope>
    <source>
        <strain evidence="1">RSA 2281</strain>
    </source>
</reference>
<gene>
    <name evidence="1" type="ORF">BDA99DRAFT_534449</name>
</gene>
<protein>
    <submittedName>
        <fullName evidence="1">Uncharacterized protein</fullName>
    </submittedName>
</protein>
<dbReference type="AlphaFoldDB" id="A0AAD5K580"/>
<dbReference type="Proteomes" id="UP001209540">
    <property type="component" value="Unassembled WGS sequence"/>
</dbReference>
<dbReference type="EMBL" id="JAIXMP010000007">
    <property type="protein sequence ID" value="KAI9270340.1"/>
    <property type="molecule type" value="Genomic_DNA"/>
</dbReference>
<evidence type="ECO:0000313" key="2">
    <source>
        <dbReference type="Proteomes" id="UP001209540"/>
    </source>
</evidence>